<feature type="compositionally biased region" description="Basic and acidic residues" evidence="1">
    <location>
        <begin position="662"/>
        <end position="678"/>
    </location>
</feature>
<protein>
    <recommendedName>
        <fullName evidence="2">Metallo-beta-lactamase domain-containing protein</fullName>
    </recommendedName>
</protein>
<feature type="compositionally biased region" description="Polar residues" evidence="1">
    <location>
        <begin position="1464"/>
        <end position="1474"/>
    </location>
</feature>
<feature type="compositionally biased region" description="Polar residues" evidence="1">
    <location>
        <begin position="17"/>
        <end position="29"/>
    </location>
</feature>
<feature type="compositionally biased region" description="Polar residues" evidence="1">
    <location>
        <begin position="1360"/>
        <end position="1377"/>
    </location>
</feature>
<feature type="region of interest" description="Disordered" evidence="1">
    <location>
        <begin position="723"/>
        <end position="759"/>
    </location>
</feature>
<feature type="compositionally biased region" description="Basic residues" evidence="1">
    <location>
        <begin position="218"/>
        <end position="227"/>
    </location>
</feature>
<feature type="compositionally biased region" description="Acidic residues" evidence="1">
    <location>
        <begin position="1283"/>
        <end position="1292"/>
    </location>
</feature>
<name>A0A8H6PSL8_9EURO</name>
<feature type="region of interest" description="Disordered" evidence="1">
    <location>
        <begin position="1230"/>
        <end position="1607"/>
    </location>
</feature>
<feature type="compositionally biased region" description="Basic and acidic residues" evidence="1">
    <location>
        <begin position="111"/>
        <end position="120"/>
    </location>
</feature>
<feature type="compositionally biased region" description="Basic and acidic residues" evidence="1">
    <location>
        <begin position="163"/>
        <end position="184"/>
    </location>
</feature>
<feature type="domain" description="Metallo-beta-lactamase" evidence="2">
    <location>
        <begin position="1619"/>
        <end position="1790"/>
    </location>
</feature>
<evidence type="ECO:0000259" key="2">
    <source>
        <dbReference type="SMART" id="SM00849"/>
    </source>
</evidence>
<reference evidence="3" key="1">
    <citation type="submission" date="2020-06" db="EMBL/GenBank/DDBJ databases">
        <title>Draft genome sequences of strains closely related to Aspergillus parafelis and Aspergillus hiratsukae.</title>
        <authorList>
            <person name="Dos Santos R.A.C."/>
            <person name="Rivero-Menendez O."/>
            <person name="Steenwyk J.L."/>
            <person name="Mead M.E."/>
            <person name="Goldman G.H."/>
            <person name="Alastruey-Izquierdo A."/>
            <person name="Rokas A."/>
        </authorList>
    </citation>
    <scope>NUCLEOTIDE SEQUENCE</scope>
    <source>
        <strain evidence="3">CNM-CM5623</strain>
        <strain evidence="4">CNM-CM7691</strain>
    </source>
</reference>
<feature type="compositionally biased region" description="Basic and acidic residues" evidence="1">
    <location>
        <begin position="253"/>
        <end position="282"/>
    </location>
</feature>
<feature type="region of interest" description="Disordered" evidence="1">
    <location>
        <begin position="1"/>
        <end position="76"/>
    </location>
</feature>
<feature type="compositionally biased region" description="Basic and acidic residues" evidence="1">
    <location>
        <begin position="828"/>
        <end position="837"/>
    </location>
</feature>
<feature type="compositionally biased region" description="Polar residues" evidence="1">
    <location>
        <begin position="646"/>
        <end position="661"/>
    </location>
</feature>
<accession>A0A8H6PSL8</accession>
<feature type="compositionally biased region" description="Basic and acidic residues" evidence="1">
    <location>
        <begin position="1546"/>
        <end position="1558"/>
    </location>
</feature>
<sequence length="1837" mass="202725">MGVDTRRPILPAPTESIVDTTGGSATGTDLATDLSRRTDKTSYSIPDDGSPVIISTRRRHRDRGDDSKLSRSSHHSQTSLLIEYFEGGKGSGSLTSRPSVRVRVTPSSARKAKEQKDHIQISESSGNRKPVYSRRISFSSPSKHKSLIEPDDNSISSSNSAIDENHHSSRHPPVEIEFVNRDQGSELSSLSRDRYIQPTSDISSMPADSMLEASSAGPRRKRSSSLNRKHDHETKDYLKTPTRQRSRSLSTERIAHRVAEKLSNDPRDRATSKKSRAYRDDDMASPESSLLSASAVSHRKSGDQYSFRSGTSKSSINNPKLLETVEDAIRRLILPELKELKKDQKVISNTSKFERDLNASYTSSASSPSRDELGRRLSKHASAPDVMKPKVVLNKGSKDEGIILSGDPVPATKERRTSKDSEKKLDPTYAVWGNRPELTEQDKLRRQKSKGLRHAEKAAIVGTALTAAALRRHESQSSIDKDEGRSSGDRDRAEDINETELVFQKHNVAPMPLHSAIETEMTRDSLLSQRTAETETPHKESKVQDVSRSSPLQVNSPASHTPNRTPLGSRHELALKHSNLSQHNLSLHSTSNPSLHDRDHSPVSEAAAGAIAAAAAANLLDVHSHRRDSDFNNDSRRRTLSPIQSVASYQSDSQHQQYATQHDQHEYSEGERELEPRLSIESLSSAPSTSLARSTRPDGLTSHSEILKHRDEIDHELGYEETPRLTPHNESWHEGSELDGPSNRHSMADTVDSEGKRLTNYTDESEVSYIKKIDQGQRVAQGIGANPQYVQPIAVESAVASLLDPSILDTKSNQSGGNLSQPNLPRIQYDRSPEPHQKTTHGSRQGSPLKQRQDASSPDETSFPRRMGATSPPQSVTQSLEDQTQSPQIYADEHRSAGSPIGEGRDVSPDSESEINTNPSIIQGPIGGVAQDSNWTYHQTLPKGDQSPHYQNADAGASRAGLGVESMDHHGYNKDYYAADDYEPDSYFDQPYAGGHMFGSPLGVKDEGYVSAANPLSPGADTPEPVSKGFGGIDANGMGLFDTPLEANDPTGPSHQRNLSGYSHGIGSPLYDSATGRGIDRIQSKDIIALMDHLTVRDAQRNARDTEILVTLVRSAAEMRNSFEEMKKFIAQQDGMIMEASDKQHERVYKAIGGPRPLPASGSRNFRQAAEDMEDMRSKRKSIFKRALKGLSLKSSNDLTKIEEMLEQLLEEVEALRAGQDDRFDRSVNRTASVDPEGYEPEGLAGSGSPGTGYLSTSSRPFQESRSNGQRRDLENRVSTVPEGEEDDDYEDRGEFLSPNLPSQENANGPRERAESAPLSTPPRVPVASGALSNETSPKTEKARKHKSSSSSFFPKISRWSKTTASSMGDNIRNSLQPGRKERPYFDASRSGSDVNGLYKTADWYDPEGEDRLRSNYTLNDQQQENRPPSPLVPSQVSEAPKYRAHRDSLDLQHPQPRQGPTGRYQSQLETQAQIYAMPMTGATSDQWGSNPSMSATNPNQNRYSGASRLSPISDTGYSQTSSRAGQQGPPRPPKIMDEGPLIPERPPKVKEEERSYAERVASQSSAMRSPRGTPSPRKPTGPRPLNSGSQYNPSRRKRNPDHPDSLITIHTSPKVGIGQRAFLCRTAHGNVLWDCLSYIDEDTIRRINELGGLAAIVISHPHFFGANVHWAEVFGCPVYMAAEDKEWVMRKSERQVFWEVRELGIPLPGKGDANADLVAVKTGGHFPGSSVLWFKPLRKLLVADSIAVVPSGVYHKDRAPGTASYTFMWSYPNMIPLPPDAVHNIWKAIKHTEFDDAHGAFVGWDTHGDSKKRVLESAKIYVRAMGYLDHAIHQEQ</sequence>
<dbReference type="EMBL" id="JACBAE010001373">
    <property type="protein sequence ID" value="KAF7160275.1"/>
    <property type="molecule type" value="Genomic_DNA"/>
</dbReference>
<dbReference type="SUPFAM" id="SSF56281">
    <property type="entry name" value="Metallo-hydrolase/oxidoreductase"/>
    <property type="match status" value="1"/>
</dbReference>
<keyword evidence="5" id="KW-1185">Reference proteome</keyword>
<feature type="region of interest" description="Disordered" evidence="1">
    <location>
        <begin position="937"/>
        <end position="956"/>
    </location>
</feature>
<feature type="region of interest" description="Disordered" evidence="1">
    <location>
        <begin position="523"/>
        <end position="568"/>
    </location>
</feature>
<dbReference type="InterPro" id="IPR036866">
    <property type="entry name" value="RibonucZ/Hydroxyglut_hydro"/>
</dbReference>
<feature type="compositionally biased region" description="Low complexity" evidence="1">
    <location>
        <begin position="285"/>
        <end position="296"/>
    </location>
</feature>
<feature type="compositionally biased region" description="Polar residues" evidence="1">
    <location>
        <begin position="1415"/>
        <end position="1438"/>
    </location>
</feature>
<feature type="region of interest" description="Disordered" evidence="1">
    <location>
        <begin position="810"/>
        <end position="932"/>
    </location>
</feature>
<feature type="compositionally biased region" description="Polar residues" evidence="1">
    <location>
        <begin position="871"/>
        <end position="888"/>
    </location>
</feature>
<feature type="compositionally biased region" description="Polar residues" evidence="1">
    <location>
        <begin position="546"/>
        <end position="566"/>
    </location>
</feature>
<evidence type="ECO:0000313" key="4">
    <source>
        <dbReference type="EMBL" id="KAF7182552.1"/>
    </source>
</evidence>
<feature type="compositionally biased region" description="Polar residues" evidence="1">
    <location>
        <begin position="1482"/>
        <end position="1505"/>
    </location>
</feature>
<dbReference type="Pfam" id="PF00753">
    <property type="entry name" value="Lactamase_B"/>
    <property type="match status" value="1"/>
</dbReference>
<proteinExistence type="predicted"/>
<feature type="compositionally biased region" description="Polar residues" evidence="1">
    <location>
        <begin position="681"/>
        <end position="693"/>
    </location>
</feature>
<evidence type="ECO:0000256" key="1">
    <source>
        <dbReference type="SAM" id="MobiDB-lite"/>
    </source>
</evidence>
<dbReference type="Gene3D" id="3.60.15.10">
    <property type="entry name" value="Ribonuclease Z/Hydroxyacylglutathione hydrolase-like"/>
    <property type="match status" value="1"/>
</dbReference>
<dbReference type="InterPro" id="IPR001279">
    <property type="entry name" value="Metallo-B-lactamas"/>
</dbReference>
<dbReference type="OrthoDB" id="5382102at2759"/>
<evidence type="ECO:0000313" key="6">
    <source>
        <dbReference type="Proteomes" id="UP000654922"/>
    </source>
</evidence>
<gene>
    <name evidence="3" type="ORF">CNMCM5623_005795</name>
    <name evidence="4" type="ORF">CNMCM7691_002123</name>
</gene>
<dbReference type="Proteomes" id="UP000641853">
    <property type="component" value="Unassembled WGS sequence"/>
</dbReference>
<dbReference type="PANTHER" id="PTHR42105">
    <property type="entry name" value="DIM2-ASSOCIATED PROTEIN 1"/>
    <property type="match status" value="1"/>
</dbReference>
<feature type="region of interest" description="Disordered" evidence="1">
    <location>
        <begin position="646"/>
        <end position="703"/>
    </location>
</feature>
<feature type="compositionally biased region" description="Polar residues" evidence="1">
    <location>
        <begin position="303"/>
        <end position="317"/>
    </location>
</feature>
<feature type="compositionally biased region" description="Basic and acidic residues" evidence="1">
    <location>
        <begin position="412"/>
        <end position="425"/>
    </location>
</feature>
<evidence type="ECO:0000313" key="3">
    <source>
        <dbReference type="EMBL" id="KAF7160275.1"/>
    </source>
</evidence>
<feature type="region of interest" description="Disordered" evidence="1">
    <location>
        <begin position="88"/>
        <end position="317"/>
    </location>
</feature>
<feature type="compositionally biased region" description="Polar residues" evidence="1">
    <location>
        <begin position="241"/>
        <end position="251"/>
    </location>
</feature>
<feature type="compositionally biased region" description="Low complexity" evidence="1">
    <location>
        <begin position="153"/>
        <end position="162"/>
    </location>
</feature>
<feature type="region of interest" description="Disordered" evidence="1">
    <location>
        <begin position="358"/>
        <end position="425"/>
    </location>
</feature>
<dbReference type="Proteomes" id="UP000654922">
    <property type="component" value="Unassembled WGS sequence"/>
</dbReference>
<feature type="compositionally biased region" description="Basic and acidic residues" evidence="1">
    <location>
        <begin position="532"/>
        <end position="545"/>
    </location>
</feature>
<feature type="compositionally biased region" description="Polar residues" evidence="1">
    <location>
        <begin position="1254"/>
        <end position="1268"/>
    </location>
</feature>
<comment type="caution">
    <text evidence="3">The sequence shown here is derived from an EMBL/GenBank/DDBJ whole genome shotgun (WGS) entry which is preliminary data.</text>
</comment>
<dbReference type="PANTHER" id="PTHR42105:SF1">
    <property type="entry name" value="TRANSALDOLASE"/>
    <property type="match status" value="1"/>
</dbReference>
<evidence type="ECO:0000313" key="5">
    <source>
        <dbReference type="Proteomes" id="UP000641853"/>
    </source>
</evidence>
<organism evidence="3 6">
    <name type="scientific">Aspergillus felis</name>
    <dbReference type="NCBI Taxonomy" id="1287682"/>
    <lineage>
        <taxon>Eukaryota</taxon>
        <taxon>Fungi</taxon>
        <taxon>Dikarya</taxon>
        <taxon>Ascomycota</taxon>
        <taxon>Pezizomycotina</taxon>
        <taxon>Eurotiomycetes</taxon>
        <taxon>Eurotiomycetidae</taxon>
        <taxon>Eurotiales</taxon>
        <taxon>Aspergillaceae</taxon>
        <taxon>Aspergillus</taxon>
        <taxon>Aspergillus subgen. Fumigati</taxon>
    </lineage>
</organism>
<feature type="compositionally biased region" description="Polar residues" evidence="1">
    <location>
        <begin position="1511"/>
        <end position="1526"/>
    </location>
</feature>
<dbReference type="SMART" id="SM00849">
    <property type="entry name" value="Lactamase_B"/>
    <property type="match status" value="1"/>
</dbReference>
<feature type="region of interest" description="Disordered" evidence="1">
    <location>
        <begin position="471"/>
        <end position="495"/>
    </location>
</feature>
<feature type="compositionally biased region" description="Polar residues" evidence="1">
    <location>
        <begin position="840"/>
        <end position="860"/>
    </location>
</feature>
<feature type="compositionally biased region" description="Basic and acidic residues" evidence="1">
    <location>
        <begin position="228"/>
        <end position="238"/>
    </location>
</feature>
<dbReference type="EMBL" id="JACBAG010001773">
    <property type="protein sequence ID" value="KAF7182552.1"/>
    <property type="molecule type" value="Genomic_DNA"/>
</dbReference>
<feature type="compositionally biased region" description="Polar residues" evidence="1">
    <location>
        <begin position="810"/>
        <end position="823"/>
    </location>
</feature>